<sequence>MTVRSADSTNSAFVAKLCNVRVATAVQVKAGLLGRPGPLAQSTPSHARQPQRNRPEVLDTRTLKASLTL</sequence>
<evidence type="ECO:0000256" key="1">
    <source>
        <dbReference type="SAM" id="MobiDB-lite"/>
    </source>
</evidence>
<dbReference type="AlphaFoldDB" id="A0A0U0S1J4"/>
<feature type="compositionally biased region" description="Polar residues" evidence="1">
    <location>
        <begin position="40"/>
        <end position="52"/>
    </location>
</feature>
<name>A0A0U0S1J4_MYCTX</name>
<feature type="compositionally biased region" description="Basic and acidic residues" evidence="1">
    <location>
        <begin position="53"/>
        <end position="62"/>
    </location>
</feature>
<dbReference type="EMBL" id="CSAE01000515">
    <property type="protein sequence ID" value="COW42431.1"/>
    <property type="molecule type" value="Genomic_DNA"/>
</dbReference>
<accession>A0A0U0S1J4</accession>
<protein>
    <submittedName>
        <fullName evidence="2">Uncharacterized protein</fullName>
    </submittedName>
</protein>
<proteinExistence type="predicted"/>
<feature type="region of interest" description="Disordered" evidence="1">
    <location>
        <begin position="33"/>
        <end position="69"/>
    </location>
</feature>
<evidence type="ECO:0000313" key="2">
    <source>
        <dbReference type="EMBL" id="COW42431.1"/>
    </source>
</evidence>
<gene>
    <name evidence="2" type="ORF">ERS007703_03626</name>
</gene>
<reference evidence="3" key="1">
    <citation type="submission" date="2015-03" db="EMBL/GenBank/DDBJ databases">
        <authorList>
            <consortium name="Pathogen Informatics"/>
        </authorList>
    </citation>
    <scope>NUCLEOTIDE SEQUENCE [LARGE SCALE GENOMIC DNA]</scope>
    <source>
        <strain evidence="3">K00500041</strain>
    </source>
</reference>
<evidence type="ECO:0000313" key="3">
    <source>
        <dbReference type="Proteomes" id="UP000038802"/>
    </source>
</evidence>
<organism evidence="2 3">
    <name type="scientific">Mycobacterium tuberculosis</name>
    <dbReference type="NCBI Taxonomy" id="1773"/>
    <lineage>
        <taxon>Bacteria</taxon>
        <taxon>Bacillati</taxon>
        <taxon>Actinomycetota</taxon>
        <taxon>Actinomycetes</taxon>
        <taxon>Mycobacteriales</taxon>
        <taxon>Mycobacteriaceae</taxon>
        <taxon>Mycobacterium</taxon>
        <taxon>Mycobacterium tuberculosis complex</taxon>
    </lineage>
</organism>
<dbReference type="Proteomes" id="UP000038802">
    <property type="component" value="Unassembled WGS sequence"/>
</dbReference>